<feature type="non-terminal residue" evidence="3">
    <location>
        <position position="238"/>
    </location>
</feature>
<dbReference type="GO" id="GO:0006096">
    <property type="term" value="P:glycolytic process"/>
    <property type="evidence" value="ECO:0007669"/>
    <property type="project" value="InterPro"/>
</dbReference>
<dbReference type="CDD" id="cd24008">
    <property type="entry name" value="ASKHA_NBD_GLK"/>
    <property type="match status" value="1"/>
</dbReference>
<dbReference type="SUPFAM" id="SSF53067">
    <property type="entry name" value="Actin-like ATPase domain"/>
    <property type="match status" value="1"/>
</dbReference>
<dbReference type="Gene3D" id="3.40.367.20">
    <property type="match status" value="1"/>
</dbReference>
<gene>
    <name evidence="3" type="ORF">METZ01_LOCUS489233</name>
</gene>
<sequence length="238" mass="25116">STDFAGVPELLSGFIVHCGQHPDRVVLGVPGPVKHTPVKAVNLPWTIDPGQIAGVLGEADVFLLNDLEATAYGTLALTDDDIVEINPGEPESQGAMAVIAAGTGLGEAGLAWVDGRYVALASEGGHASFAPGTDEEIRLWHWLFARHGHVSWERVVSGMGLVNIYEFLRDSSPDGEPDWLREQLAAEGPRARIISSAARQEGVPLAVEALRMFISLYGAEAGNLALKMLATGGVYIGG</sequence>
<organism evidence="3">
    <name type="scientific">marine metagenome</name>
    <dbReference type="NCBI Taxonomy" id="408172"/>
    <lineage>
        <taxon>unclassified sequences</taxon>
        <taxon>metagenomes</taxon>
        <taxon>ecological metagenomes</taxon>
    </lineage>
</organism>
<name>A0A383CWJ7_9ZZZZ</name>
<evidence type="ECO:0008006" key="4">
    <source>
        <dbReference type="Google" id="ProtNLM"/>
    </source>
</evidence>
<dbReference type="GO" id="GO:0005524">
    <property type="term" value="F:ATP binding"/>
    <property type="evidence" value="ECO:0007669"/>
    <property type="project" value="InterPro"/>
</dbReference>
<feature type="non-terminal residue" evidence="3">
    <location>
        <position position="1"/>
    </location>
</feature>
<proteinExistence type="predicted"/>
<evidence type="ECO:0000256" key="1">
    <source>
        <dbReference type="ARBA" id="ARBA00022679"/>
    </source>
</evidence>
<dbReference type="PANTHER" id="PTHR47363:SF1">
    <property type="entry name" value="GLUCOKINASE"/>
    <property type="match status" value="1"/>
</dbReference>
<dbReference type="Pfam" id="PF02685">
    <property type="entry name" value="Glucokinase"/>
    <property type="match status" value="1"/>
</dbReference>
<dbReference type="InterPro" id="IPR043129">
    <property type="entry name" value="ATPase_NBD"/>
</dbReference>
<reference evidence="3" key="1">
    <citation type="submission" date="2018-05" db="EMBL/GenBank/DDBJ databases">
        <authorList>
            <person name="Lanie J.A."/>
            <person name="Ng W.-L."/>
            <person name="Kazmierczak K.M."/>
            <person name="Andrzejewski T.M."/>
            <person name="Davidsen T.M."/>
            <person name="Wayne K.J."/>
            <person name="Tettelin H."/>
            <person name="Glass J.I."/>
            <person name="Rusch D."/>
            <person name="Podicherti R."/>
            <person name="Tsui H.-C.T."/>
            <person name="Winkler M.E."/>
        </authorList>
    </citation>
    <scope>NUCLEOTIDE SEQUENCE</scope>
</reference>
<dbReference type="Gene3D" id="3.30.420.40">
    <property type="match status" value="1"/>
</dbReference>
<dbReference type="EMBL" id="UINC01212173">
    <property type="protein sequence ID" value="SVE36379.1"/>
    <property type="molecule type" value="Genomic_DNA"/>
</dbReference>
<dbReference type="InterPro" id="IPR003836">
    <property type="entry name" value="Glucokinase"/>
</dbReference>
<dbReference type="PANTHER" id="PTHR47363">
    <property type="entry name" value="GLUCOKINASE"/>
    <property type="match status" value="1"/>
</dbReference>
<accession>A0A383CWJ7</accession>
<dbReference type="AlphaFoldDB" id="A0A383CWJ7"/>
<protein>
    <recommendedName>
        <fullName evidence="4">Glucokinase</fullName>
    </recommendedName>
</protein>
<dbReference type="GO" id="GO:0005536">
    <property type="term" value="F:D-glucose binding"/>
    <property type="evidence" value="ECO:0007669"/>
    <property type="project" value="InterPro"/>
</dbReference>
<evidence type="ECO:0000256" key="2">
    <source>
        <dbReference type="ARBA" id="ARBA00022777"/>
    </source>
</evidence>
<keyword evidence="2" id="KW-0418">Kinase</keyword>
<dbReference type="GO" id="GO:0004340">
    <property type="term" value="F:glucokinase activity"/>
    <property type="evidence" value="ECO:0007669"/>
    <property type="project" value="InterPro"/>
</dbReference>
<evidence type="ECO:0000313" key="3">
    <source>
        <dbReference type="EMBL" id="SVE36379.1"/>
    </source>
</evidence>
<keyword evidence="1" id="KW-0808">Transferase</keyword>